<dbReference type="EMBL" id="VJMH01000229">
    <property type="protein sequence ID" value="KAF0717623.1"/>
    <property type="molecule type" value="Genomic_DNA"/>
</dbReference>
<dbReference type="EMBL" id="CAADRA010000229">
    <property type="protein sequence ID" value="VFT79389.1"/>
    <property type="molecule type" value="Genomic_DNA"/>
</dbReference>
<dbReference type="AlphaFoldDB" id="A0A485K821"/>
<evidence type="ECO:0000256" key="1">
    <source>
        <dbReference type="SAM" id="Coils"/>
    </source>
</evidence>
<proteinExistence type="predicted"/>
<protein>
    <submittedName>
        <fullName evidence="3">Aste57867_2186 protein</fullName>
    </submittedName>
</protein>
<reference evidence="2" key="2">
    <citation type="submission" date="2019-06" db="EMBL/GenBank/DDBJ databases">
        <title>Genomics analysis of Aphanomyces spp. identifies a new class of oomycete effector associated with host adaptation.</title>
        <authorList>
            <person name="Gaulin E."/>
        </authorList>
    </citation>
    <scope>NUCLEOTIDE SEQUENCE</scope>
    <source>
        <strain evidence="2">CBS 578.67</strain>
    </source>
</reference>
<accession>A0A485K821</accession>
<keyword evidence="1" id="KW-0175">Coiled coil</keyword>
<sequence length="163" mass="18676">MCSYHGDDWAGLLLMMEFAHMGLVQSSHGLTPYTGRKLPNLLFDGVSESLGKRKPSEVPVQAPTARKTHGPTHIRFAVLDLEYGFENVELKFCRERQETIDLARENLLQAQRRQKEYYDKKRVHVKFKVGDFVRLATRDLPLHHAQLDGSERPKLSIWSSGMA</sequence>
<evidence type="ECO:0000313" key="4">
    <source>
        <dbReference type="Proteomes" id="UP000332933"/>
    </source>
</evidence>
<organism evidence="3 4">
    <name type="scientific">Aphanomyces stellatus</name>
    <dbReference type="NCBI Taxonomy" id="120398"/>
    <lineage>
        <taxon>Eukaryota</taxon>
        <taxon>Sar</taxon>
        <taxon>Stramenopiles</taxon>
        <taxon>Oomycota</taxon>
        <taxon>Saprolegniomycetes</taxon>
        <taxon>Saprolegniales</taxon>
        <taxon>Verrucalvaceae</taxon>
        <taxon>Aphanomyces</taxon>
    </lineage>
</organism>
<gene>
    <name evidence="3" type="primary">Aste57867_2186</name>
    <name evidence="2" type="ORF">As57867_002181</name>
    <name evidence="3" type="ORF">ASTE57867_2186</name>
</gene>
<dbReference type="Proteomes" id="UP000332933">
    <property type="component" value="Unassembled WGS sequence"/>
</dbReference>
<evidence type="ECO:0000313" key="2">
    <source>
        <dbReference type="EMBL" id="KAF0717623.1"/>
    </source>
</evidence>
<keyword evidence="4" id="KW-1185">Reference proteome</keyword>
<name>A0A485K821_9STRA</name>
<reference evidence="3 4" key="1">
    <citation type="submission" date="2019-03" db="EMBL/GenBank/DDBJ databases">
        <authorList>
            <person name="Gaulin E."/>
            <person name="Dumas B."/>
        </authorList>
    </citation>
    <scope>NUCLEOTIDE SEQUENCE [LARGE SCALE GENOMIC DNA]</scope>
    <source>
        <strain evidence="3">CBS 568.67</strain>
    </source>
</reference>
<feature type="coiled-coil region" evidence="1">
    <location>
        <begin position="93"/>
        <end position="120"/>
    </location>
</feature>
<evidence type="ECO:0000313" key="3">
    <source>
        <dbReference type="EMBL" id="VFT79389.1"/>
    </source>
</evidence>